<dbReference type="Proteomes" id="UP000799291">
    <property type="component" value="Unassembled WGS sequence"/>
</dbReference>
<name>A0A6G1ICX1_9PLEO</name>
<dbReference type="OrthoDB" id="2910287at2759"/>
<dbReference type="EMBL" id="MU005643">
    <property type="protein sequence ID" value="KAF2675948.1"/>
    <property type="molecule type" value="Genomic_DNA"/>
</dbReference>
<protein>
    <submittedName>
        <fullName evidence="1">Uncharacterized protein</fullName>
    </submittedName>
</protein>
<gene>
    <name evidence="1" type="ORF">K458DRAFT_323206</name>
</gene>
<evidence type="ECO:0000313" key="1">
    <source>
        <dbReference type="EMBL" id="KAF2675948.1"/>
    </source>
</evidence>
<reference evidence="1" key="1">
    <citation type="journal article" date="2020" name="Stud. Mycol.">
        <title>101 Dothideomycetes genomes: a test case for predicting lifestyles and emergence of pathogens.</title>
        <authorList>
            <person name="Haridas S."/>
            <person name="Albert R."/>
            <person name="Binder M."/>
            <person name="Bloem J."/>
            <person name="Labutti K."/>
            <person name="Salamov A."/>
            <person name="Andreopoulos B."/>
            <person name="Baker S."/>
            <person name="Barry K."/>
            <person name="Bills G."/>
            <person name="Bluhm B."/>
            <person name="Cannon C."/>
            <person name="Castanera R."/>
            <person name="Culley D."/>
            <person name="Daum C."/>
            <person name="Ezra D."/>
            <person name="Gonzalez J."/>
            <person name="Henrissat B."/>
            <person name="Kuo A."/>
            <person name="Liang C."/>
            <person name="Lipzen A."/>
            <person name="Lutzoni F."/>
            <person name="Magnuson J."/>
            <person name="Mondo S."/>
            <person name="Nolan M."/>
            <person name="Ohm R."/>
            <person name="Pangilinan J."/>
            <person name="Park H.-J."/>
            <person name="Ramirez L."/>
            <person name="Alfaro M."/>
            <person name="Sun H."/>
            <person name="Tritt A."/>
            <person name="Yoshinaga Y."/>
            <person name="Zwiers L.-H."/>
            <person name="Turgeon B."/>
            <person name="Goodwin S."/>
            <person name="Spatafora J."/>
            <person name="Crous P."/>
            <person name="Grigoriev I."/>
        </authorList>
    </citation>
    <scope>NUCLEOTIDE SEQUENCE</scope>
    <source>
        <strain evidence="1">CBS 122367</strain>
    </source>
</reference>
<evidence type="ECO:0000313" key="2">
    <source>
        <dbReference type="Proteomes" id="UP000799291"/>
    </source>
</evidence>
<sequence length="93" mass="10480">VFVCEHVFWGGKCEAKSYNLGTDECSLLDEQTSSVRPDPGFLCIFYTNAVCRDFNDGNDSIALKYPGSDDLCETDEGDFNDQLRAFQCFRDVD</sequence>
<proteinExistence type="predicted"/>
<accession>A0A6G1ICX1</accession>
<feature type="non-terminal residue" evidence="1">
    <location>
        <position position="1"/>
    </location>
</feature>
<dbReference type="AlphaFoldDB" id="A0A6G1ICX1"/>
<keyword evidence="2" id="KW-1185">Reference proteome</keyword>
<organism evidence="1 2">
    <name type="scientific">Lentithecium fluviatile CBS 122367</name>
    <dbReference type="NCBI Taxonomy" id="1168545"/>
    <lineage>
        <taxon>Eukaryota</taxon>
        <taxon>Fungi</taxon>
        <taxon>Dikarya</taxon>
        <taxon>Ascomycota</taxon>
        <taxon>Pezizomycotina</taxon>
        <taxon>Dothideomycetes</taxon>
        <taxon>Pleosporomycetidae</taxon>
        <taxon>Pleosporales</taxon>
        <taxon>Massarineae</taxon>
        <taxon>Lentitheciaceae</taxon>
        <taxon>Lentithecium</taxon>
    </lineage>
</organism>